<dbReference type="GO" id="GO:0008657">
    <property type="term" value="F:DNA topoisomerase type II (double strand cut, ATP-hydrolyzing) inhibitor activity"/>
    <property type="evidence" value="ECO:0007669"/>
    <property type="project" value="UniProtKB-UniRule"/>
</dbReference>
<dbReference type="Proteomes" id="UP000065641">
    <property type="component" value="Chromosome"/>
</dbReference>
<feature type="binding site" evidence="3">
    <location>
        <position position="29"/>
    </location>
    <ligand>
        <name>Zn(2+)</name>
        <dbReference type="ChEBI" id="CHEBI:29105"/>
    </ligand>
</feature>
<dbReference type="RefSeq" id="WP_211271211.1">
    <property type="nucleotide sequence ID" value="NZ_CP013189.1"/>
</dbReference>
<dbReference type="InterPro" id="IPR013088">
    <property type="entry name" value="Znf_NHR/GATA"/>
</dbReference>
<comment type="function">
    <text evidence="3">Inhibits all the catalytic activities of DNA gyrase by preventing its interaction with DNA. Acts by binding directly to the C-terminal domain of GyrB, which probably disrupts DNA binding by the gyrase.</text>
</comment>
<proteinExistence type="inferred from homology"/>
<feature type="region of interest" description="Disordered" evidence="4">
    <location>
        <begin position="45"/>
        <end position="70"/>
    </location>
</feature>
<dbReference type="NCBIfam" id="NF001638">
    <property type="entry name" value="PRK00418.1"/>
    <property type="match status" value="1"/>
</dbReference>
<dbReference type="EMBL" id="CP013189">
    <property type="protein sequence ID" value="ALO46919.1"/>
    <property type="molecule type" value="Genomic_DNA"/>
</dbReference>
<keyword evidence="2 3" id="KW-0862">Zinc</keyword>
<protein>
    <recommendedName>
        <fullName evidence="3">DNA gyrase inhibitor YacG</fullName>
    </recommendedName>
</protein>
<evidence type="ECO:0000313" key="5">
    <source>
        <dbReference type="EMBL" id="ALO46919.1"/>
    </source>
</evidence>
<dbReference type="PANTHER" id="PTHR36150">
    <property type="entry name" value="DNA GYRASE INHIBITOR YACG"/>
    <property type="match status" value="1"/>
</dbReference>
<name>A0A0S2KEZ1_9GAMM</name>
<evidence type="ECO:0000256" key="1">
    <source>
        <dbReference type="ARBA" id="ARBA00022723"/>
    </source>
</evidence>
<dbReference type="Gene3D" id="3.30.50.10">
    <property type="entry name" value="Erythroid Transcription Factor GATA-1, subunit A"/>
    <property type="match status" value="1"/>
</dbReference>
<sequence>MSTRDLKVNCPTCHEIVAWVESNRYRPFCSERCKLIDFGEWASERHSIPGEPVDPEQLMAASRPDEYSDN</sequence>
<organism evidence="5 6">
    <name type="scientific">Pseudohongiella spirulinae</name>
    <dbReference type="NCBI Taxonomy" id="1249552"/>
    <lineage>
        <taxon>Bacteria</taxon>
        <taxon>Pseudomonadati</taxon>
        <taxon>Pseudomonadota</taxon>
        <taxon>Gammaproteobacteria</taxon>
        <taxon>Pseudomonadales</taxon>
        <taxon>Pseudohongiellaceae</taxon>
        <taxon>Pseudohongiella</taxon>
    </lineage>
</organism>
<dbReference type="AlphaFoldDB" id="A0A0S2KEZ1"/>
<dbReference type="GO" id="GO:0006355">
    <property type="term" value="P:regulation of DNA-templated transcription"/>
    <property type="evidence" value="ECO:0007669"/>
    <property type="project" value="InterPro"/>
</dbReference>
<feature type="binding site" evidence="3">
    <location>
        <position position="33"/>
    </location>
    <ligand>
        <name>Zn(2+)</name>
        <dbReference type="ChEBI" id="CHEBI:29105"/>
    </ligand>
</feature>
<evidence type="ECO:0000256" key="2">
    <source>
        <dbReference type="ARBA" id="ARBA00022833"/>
    </source>
</evidence>
<reference evidence="5 6" key="1">
    <citation type="submission" date="2015-11" db="EMBL/GenBank/DDBJ databases">
        <authorList>
            <person name="Zhang Y."/>
            <person name="Guo Z."/>
        </authorList>
    </citation>
    <scope>NUCLEOTIDE SEQUENCE [LARGE SCALE GENOMIC DNA]</scope>
    <source>
        <strain evidence="5 6">KCTC 32221</strain>
    </source>
</reference>
<dbReference type="SUPFAM" id="SSF57716">
    <property type="entry name" value="Glucocorticoid receptor-like (DNA-binding domain)"/>
    <property type="match status" value="1"/>
</dbReference>
<keyword evidence="6" id="KW-1185">Reference proteome</keyword>
<comment type="similarity">
    <text evidence="3">Belongs to the DNA gyrase inhibitor YacG family.</text>
</comment>
<gene>
    <name evidence="3" type="primary">yacG</name>
    <name evidence="5" type="ORF">PS2015_2284</name>
</gene>
<dbReference type="HAMAP" id="MF_00649">
    <property type="entry name" value="DNA_gyrase_inhibitor_YacG"/>
    <property type="match status" value="1"/>
</dbReference>
<dbReference type="KEGG" id="pspi:PS2015_2284"/>
<feature type="binding site" evidence="3">
    <location>
        <position position="10"/>
    </location>
    <ligand>
        <name>Zn(2+)</name>
        <dbReference type="ChEBI" id="CHEBI:29105"/>
    </ligand>
</feature>
<dbReference type="PANTHER" id="PTHR36150:SF1">
    <property type="entry name" value="DNA GYRASE INHIBITOR YACG"/>
    <property type="match status" value="1"/>
</dbReference>
<dbReference type="InterPro" id="IPR005584">
    <property type="entry name" value="DNA_gyrase_inhibitor_YacG"/>
</dbReference>
<dbReference type="GO" id="GO:0008270">
    <property type="term" value="F:zinc ion binding"/>
    <property type="evidence" value="ECO:0007669"/>
    <property type="project" value="UniProtKB-UniRule"/>
</dbReference>
<dbReference type="Pfam" id="PF03884">
    <property type="entry name" value="YacG"/>
    <property type="match status" value="1"/>
</dbReference>
<comment type="cofactor">
    <cofactor evidence="3">
        <name>Zn(2+)</name>
        <dbReference type="ChEBI" id="CHEBI:29105"/>
    </cofactor>
    <text evidence="3">Binds 1 zinc ion.</text>
</comment>
<evidence type="ECO:0000256" key="3">
    <source>
        <dbReference type="HAMAP-Rule" id="MF_00649"/>
    </source>
</evidence>
<accession>A0A0S2KEZ1</accession>
<evidence type="ECO:0000313" key="6">
    <source>
        <dbReference type="Proteomes" id="UP000065641"/>
    </source>
</evidence>
<feature type="binding site" evidence="3">
    <location>
        <position position="13"/>
    </location>
    <ligand>
        <name>Zn(2+)</name>
        <dbReference type="ChEBI" id="CHEBI:29105"/>
    </ligand>
</feature>
<keyword evidence="1 3" id="KW-0479">Metal-binding</keyword>
<evidence type="ECO:0000256" key="4">
    <source>
        <dbReference type="SAM" id="MobiDB-lite"/>
    </source>
</evidence>
<dbReference type="STRING" id="1249552.PS2015_2284"/>
<comment type="subunit">
    <text evidence="3">Interacts with GyrB.</text>
</comment>